<protein>
    <submittedName>
        <fullName evidence="1">Uncharacterized protein</fullName>
    </submittedName>
</protein>
<dbReference type="RefSeq" id="XP_019018964.1">
    <property type="nucleotide sequence ID" value="XM_019159870.1"/>
</dbReference>
<reference evidence="1 2" key="1">
    <citation type="journal article" date="2016" name="Proc. Natl. Acad. Sci. U.S.A.">
        <title>Comparative genomics of biotechnologically important yeasts.</title>
        <authorList>
            <person name="Riley R."/>
            <person name="Haridas S."/>
            <person name="Wolfe K.H."/>
            <person name="Lopes M.R."/>
            <person name="Hittinger C.T."/>
            <person name="Goeker M."/>
            <person name="Salamov A.A."/>
            <person name="Wisecaver J.H."/>
            <person name="Long T.M."/>
            <person name="Calvey C.H."/>
            <person name="Aerts A.L."/>
            <person name="Barry K.W."/>
            <person name="Choi C."/>
            <person name="Clum A."/>
            <person name="Coughlan A.Y."/>
            <person name="Deshpande S."/>
            <person name="Douglass A.P."/>
            <person name="Hanson S.J."/>
            <person name="Klenk H.-P."/>
            <person name="LaButti K.M."/>
            <person name="Lapidus A."/>
            <person name="Lindquist E.A."/>
            <person name="Lipzen A.M."/>
            <person name="Meier-Kolthoff J.P."/>
            <person name="Ohm R.A."/>
            <person name="Otillar R.P."/>
            <person name="Pangilinan J.L."/>
            <person name="Peng Y."/>
            <person name="Rokas A."/>
            <person name="Rosa C.A."/>
            <person name="Scheuner C."/>
            <person name="Sibirny A.A."/>
            <person name="Slot J.C."/>
            <person name="Stielow J.B."/>
            <person name="Sun H."/>
            <person name="Kurtzman C.P."/>
            <person name="Blackwell M."/>
            <person name="Grigoriev I.V."/>
            <person name="Jeffries T.W."/>
        </authorList>
    </citation>
    <scope>NUCLEOTIDE SEQUENCE [LARGE SCALE GENOMIC DNA]</scope>
    <source>
        <strain evidence="1 2">NRRL Y-2026</strain>
    </source>
</reference>
<dbReference type="GeneID" id="30176557"/>
<evidence type="ECO:0000313" key="2">
    <source>
        <dbReference type="Proteomes" id="UP000094455"/>
    </source>
</evidence>
<proteinExistence type="predicted"/>
<dbReference type="Proteomes" id="UP000094455">
    <property type="component" value="Unassembled WGS sequence"/>
</dbReference>
<sequence>MFCEHHCSHMTDSPQLEEYVKQRDLLLRRRDELRRRRQTSPAHVQRHKRQKIETVARTLDTYESSKTLISKYSRLPEMDMGLRLQYARMTCPWMSVVAVKKDRLAPDTGNTTIRCETTLRFDSYGDFVVTLEIDAEGEDVRRLSITPSPDAEEVDEQKAISVLVAESTQTLDVSRLVYGMNTLLRMRHKRKRAWMAIVDELELGKVRAINGFAVGATPSQQRDSLGRLLFDHSPSSVEFELESGKSLRVVWHIFFRPGTRHCVSDFTASVVAAAADTPQDAEGGSSRPVENITRLLKSLIRANDIKLATLQVLNIL</sequence>
<dbReference type="OrthoDB" id="3997549at2759"/>
<gene>
    <name evidence="1" type="ORF">PICMEDRAFT_120191</name>
</gene>
<keyword evidence="2" id="KW-1185">Reference proteome</keyword>
<dbReference type="AlphaFoldDB" id="A0A1E3NP37"/>
<evidence type="ECO:0000313" key="1">
    <source>
        <dbReference type="EMBL" id="ODQ47851.1"/>
    </source>
</evidence>
<dbReference type="EMBL" id="KV454002">
    <property type="protein sequence ID" value="ODQ47851.1"/>
    <property type="molecule type" value="Genomic_DNA"/>
</dbReference>
<organism evidence="1 2">
    <name type="scientific">Pichia membranifaciens NRRL Y-2026</name>
    <dbReference type="NCBI Taxonomy" id="763406"/>
    <lineage>
        <taxon>Eukaryota</taxon>
        <taxon>Fungi</taxon>
        <taxon>Dikarya</taxon>
        <taxon>Ascomycota</taxon>
        <taxon>Saccharomycotina</taxon>
        <taxon>Pichiomycetes</taxon>
        <taxon>Pichiales</taxon>
        <taxon>Pichiaceae</taxon>
        <taxon>Pichia</taxon>
    </lineage>
</organism>
<accession>A0A1E3NP37</accession>
<name>A0A1E3NP37_9ASCO</name>